<dbReference type="AlphaFoldDB" id="A0A1J5Q6P2"/>
<evidence type="ECO:0000313" key="2">
    <source>
        <dbReference type="EMBL" id="OIQ79334.1"/>
    </source>
</evidence>
<comment type="caution">
    <text evidence="2">The sequence shown here is derived from an EMBL/GenBank/DDBJ whole genome shotgun (WGS) entry which is preliminary data.</text>
</comment>
<name>A0A1J5Q6P2_9ZZZZ</name>
<reference evidence="2" key="1">
    <citation type="submission" date="2016-10" db="EMBL/GenBank/DDBJ databases">
        <title>Sequence of Gallionella enrichment culture.</title>
        <authorList>
            <person name="Poehlein A."/>
            <person name="Muehling M."/>
            <person name="Daniel R."/>
        </authorList>
    </citation>
    <scope>NUCLEOTIDE SEQUENCE</scope>
</reference>
<accession>A0A1J5Q6P2</accession>
<dbReference type="Pfam" id="PF01047">
    <property type="entry name" value="MarR"/>
    <property type="match status" value="1"/>
</dbReference>
<dbReference type="GO" id="GO:0003700">
    <property type="term" value="F:DNA-binding transcription factor activity"/>
    <property type="evidence" value="ECO:0007669"/>
    <property type="project" value="InterPro"/>
</dbReference>
<dbReference type="InterPro" id="IPR000835">
    <property type="entry name" value="HTH_MarR-typ"/>
</dbReference>
<sequence>MLITSGGLTKVLMQLEERGLVTRPAHDGDRRIKPVALTDKALRLLDKTIAELHEVVYGWFNQSLNSQEINQLGALLAKLTGTELFKQ</sequence>
<proteinExistence type="predicted"/>
<dbReference type="PRINTS" id="PR00598">
    <property type="entry name" value="HTHMARR"/>
</dbReference>
<gene>
    <name evidence="2" type="primary">slyA_14</name>
    <name evidence="2" type="ORF">GALL_389260</name>
</gene>
<feature type="domain" description="HTH marR-type" evidence="1">
    <location>
        <begin position="1"/>
        <end position="81"/>
    </location>
</feature>
<organism evidence="2">
    <name type="scientific">mine drainage metagenome</name>
    <dbReference type="NCBI Taxonomy" id="410659"/>
    <lineage>
        <taxon>unclassified sequences</taxon>
        <taxon>metagenomes</taxon>
        <taxon>ecological metagenomes</taxon>
    </lineage>
</organism>
<dbReference type="InterPro" id="IPR036390">
    <property type="entry name" value="WH_DNA-bd_sf"/>
</dbReference>
<dbReference type="EMBL" id="MLJW01001233">
    <property type="protein sequence ID" value="OIQ79334.1"/>
    <property type="molecule type" value="Genomic_DNA"/>
</dbReference>
<dbReference type="Gene3D" id="1.10.10.10">
    <property type="entry name" value="Winged helix-like DNA-binding domain superfamily/Winged helix DNA-binding domain"/>
    <property type="match status" value="1"/>
</dbReference>
<dbReference type="PROSITE" id="PS50995">
    <property type="entry name" value="HTH_MARR_2"/>
    <property type="match status" value="1"/>
</dbReference>
<protein>
    <submittedName>
        <fullName evidence="2">Transcriptional regulator SlyA</fullName>
    </submittedName>
</protein>
<dbReference type="SUPFAM" id="SSF46785">
    <property type="entry name" value="Winged helix' DNA-binding domain"/>
    <property type="match status" value="1"/>
</dbReference>
<dbReference type="InterPro" id="IPR036388">
    <property type="entry name" value="WH-like_DNA-bd_sf"/>
</dbReference>
<evidence type="ECO:0000259" key="1">
    <source>
        <dbReference type="PROSITE" id="PS50995"/>
    </source>
</evidence>